<evidence type="ECO:0000256" key="5">
    <source>
        <dbReference type="ARBA" id="ARBA00022927"/>
    </source>
</evidence>
<feature type="transmembrane region" description="Helical" evidence="10">
    <location>
        <begin position="326"/>
        <end position="346"/>
    </location>
</feature>
<evidence type="ECO:0000256" key="1">
    <source>
        <dbReference type="ARBA" id="ARBA00004651"/>
    </source>
</evidence>
<keyword evidence="6 10" id="KW-1133">Transmembrane helix</keyword>
<dbReference type="NCBIfam" id="TIGR00916">
    <property type="entry name" value="2A0604s01"/>
    <property type="match status" value="1"/>
</dbReference>
<dbReference type="AlphaFoldDB" id="A0A381N3V4"/>
<evidence type="ECO:0000256" key="3">
    <source>
        <dbReference type="ARBA" id="ARBA00022475"/>
    </source>
</evidence>
<evidence type="ECO:0000256" key="2">
    <source>
        <dbReference type="ARBA" id="ARBA00022448"/>
    </source>
</evidence>
<dbReference type="Pfam" id="PF02355">
    <property type="entry name" value="SecD_SecF_C"/>
    <property type="match status" value="1"/>
</dbReference>
<dbReference type="Pfam" id="PF22599">
    <property type="entry name" value="SecDF_P1_head"/>
    <property type="match status" value="1"/>
</dbReference>
<dbReference type="GO" id="GO:0006886">
    <property type="term" value="P:intracellular protein transport"/>
    <property type="evidence" value="ECO:0007669"/>
    <property type="project" value="InterPro"/>
</dbReference>
<feature type="transmembrane region" description="Helical" evidence="10">
    <location>
        <begin position="299"/>
        <end position="319"/>
    </location>
</feature>
<dbReference type="HAMAP" id="MF_01463_B">
    <property type="entry name" value="SecD_B"/>
    <property type="match status" value="1"/>
</dbReference>
<evidence type="ECO:0000259" key="11">
    <source>
        <dbReference type="Pfam" id="PF02355"/>
    </source>
</evidence>
<dbReference type="Pfam" id="PF21760">
    <property type="entry name" value="SecD_1st"/>
    <property type="match status" value="1"/>
</dbReference>
<evidence type="ECO:0000256" key="8">
    <source>
        <dbReference type="ARBA" id="ARBA00023136"/>
    </source>
</evidence>
<dbReference type="GO" id="GO:0015450">
    <property type="term" value="F:protein-transporting ATPase activity"/>
    <property type="evidence" value="ECO:0007669"/>
    <property type="project" value="InterPro"/>
</dbReference>
<dbReference type="NCBIfam" id="TIGR01129">
    <property type="entry name" value="secD"/>
    <property type="match status" value="1"/>
</dbReference>
<dbReference type="InterPro" id="IPR055344">
    <property type="entry name" value="SecD_SecF_C_bact"/>
</dbReference>
<dbReference type="InterPro" id="IPR048634">
    <property type="entry name" value="SecD_SecF_C"/>
</dbReference>
<feature type="domain" description="SecDF P1 head subdomain" evidence="13">
    <location>
        <begin position="186"/>
        <end position="280"/>
    </location>
</feature>
<protein>
    <recommendedName>
        <fullName evidence="15">SecD export protein N-terminal TM domain-containing protein</fullName>
    </recommendedName>
</protein>
<feature type="domain" description="Protein translocase subunit SecDF P1" evidence="12">
    <location>
        <begin position="56"/>
        <end position="111"/>
    </location>
</feature>
<evidence type="ECO:0000256" key="9">
    <source>
        <dbReference type="SAM" id="MobiDB-lite"/>
    </source>
</evidence>
<feature type="region of interest" description="Disordered" evidence="9">
    <location>
        <begin position="130"/>
        <end position="152"/>
    </location>
</feature>
<evidence type="ECO:0000256" key="10">
    <source>
        <dbReference type="SAM" id="Phobius"/>
    </source>
</evidence>
<evidence type="ECO:0000256" key="4">
    <source>
        <dbReference type="ARBA" id="ARBA00022692"/>
    </source>
</evidence>
<feature type="non-terminal residue" evidence="14">
    <location>
        <position position="1"/>
    </location>
</feature>
<feature type="domain" description="Protein export membrane protein SecD/SecF C-terminal" evidence="11">
    <location>
        <begin position="281"/>
        <end position="457"/>
    </location>
</feature>
<comment type="subcellular location">
    <subcellularLocation>
        <location evidence="1">Cell membrane</location>
        <topology evidence="1">Multi-pass membrane protein</topology>
    </subcellularLocation>
</comment>
<dbReference type="Gene3D" id="3.30.70.3400">
    <property type="match status" value="1"/>
</dbReference>
<keyword evidence="5" id="KW-0653">Protein transport</keyword>
<keyword evidence="2" id="KW-0813">Transport</keyword>
<feature type="transmembrane region" description="Helical" evidence="10">
    <location>
        <begin position="398"/>
        <end position="420"/>
    </location>
</feature>
<feature type="compositionally biased region" description="Polar residues" evidence="9">
    <location>
        <begin position="132"/>
        <end position="149"/>
    </location>
</feature>
<keyword evidence="4 10" id="KW-0812">Transmembrane</keyword>
<keyword evidence="8 10" id="KW-0472">Membrane</keyword>
<dbReference type="EMBL" id="UINC01000111">
    <property type="protein sequence ID" value="SUZ49271.1"/>
    <property type="molecule type" value="Genomic_DNA"/>
</dbReference>
<dbReference type="GO" id="GO:0005886">
    <property type="term" value="C:plasma membrane"/>
    <property type="evidence" value="ECO:0007669"/>
    <property type="project" value="UniProtKB-SubCell"/>
</dbReference>
<dbReference type="InterPro" id="IPR022813">
    <property type="entry name" value="SecD/SecF_arch_bac"/>
</dbReference>
<feature type="transmembrane region" description="Helical" evidence="10">
    <location>
        <begin position="432"/>
        <end position="457"/>
    </location>
</feature>
<evidence type="ECO:0000256" key="7">
    <source>
        <dbReference type="ARBA" id="ARBA00023010"/>
    </source>
</evidence>
<evidence type="ECO:0008006" key="15">
    <source>
        <dbReference type="Google" id="ProtNLM"/>
    </source>
</evidence>
<dbReference type="PANTHER" id="PTHR30081:SF1">
    <property type="entry name" value="PROTEIN TRANSLOCASE SUBUNIT SECD"/>
    <property type="match status" value="1"/>
</dbReference>
<dbReference type="InterPro" id="IPR048631">
    <property type="entry name" value="SecD_1st"/>
</dbReference>
<keyword evidence="7" id="KW-0811">Translocation</keyword>
<dbReference type="PANTHER" id="PTHR30081">
    <property type="entry name" value="PROTEIN-EXPORT MEMBRANE PROTEIN SEC"/>
    <property type="match status" value="1"/>
</dbReference>
<evidence type="ECO:0000259" key="13">
    <source>
        <dbReference type="Pfam" id="PF22599"/>
    </source>
</evidence>
<sequence length="479" mass="51067">VRRSHLVSLVLVVAFAAASLAGVLSAGWRPVLGVQLQGGVEVVLRPADEISDEQFERAIEIIRNRVDAIGVAEPDITRQGTQVVIQLPGVKDKQRAVDLIGQTAELRFRPVINIFDPHDPDQLAAVKEAMDPNQQDGSDNESSVETTEPQLPEISLSEVLTPPQEDEASATVVLLGSGGQRGFILAPAPLTGEVIAEAAATFQGQWIVNVSFNDEGAVLFDQMAAANYERQVAIVLDGVVESAPTINATEFNGRAVVSGSFDEAEAKNLALVLRFGALPVEFERDDVRTVSATLGEGTLRAGVIAGLVGLALVGLYMLLYYRLLGLVAICSLATSGAILWSIIAWLGESRGLALTLAGATGIIVSIGVQVDSNIVYYERIKEEVRRGRAVRSAADGSFRAAYSTIIWADLASLIGAGVLYQLTSGTVRGFALYLGITTLIDLAVSFFFMRPLVILVARRLVGEHPSRLGVSKKVQEVPS</sequence>
<name>A0A381N3V4_9ZZZZ</name>
<evidence type="ECO:0000256" key="6">
    <source>
        <dbReference type="ARBA" id="ARBA00022989"/>
    </source>
</evidence>
<evidence type="ECO:0000259" key="12">
    <source>
        <dbReference type="Pfam" id="PF21760"/>
    </source>
</evidence>
<reference evidence="14" key="1">
    <citation type="submission" date="2018-05" db="EMBL/GenBank/DDBJ databases">
        <authorList>
            <person name="Lanie J.A."/>
            <person name="Ng W.-L."/>
            <person name="Kazmierczak K.M."/>
            <person name="Andrzejewski T.M."/>
            <person name="Davidsen T.M."/>
            <person name="Wayne K.J."/>
            <person name="Tettelin H."/>
            <person name="Glass J.I."/>
            <person name="Rusch D."/>
            <person name="Podicherti R."/>
            <person name="Tsui H.-C.T."/>
            <person name="Winkler M.E."/>
        </authorList>
    </citation>
    <scope>NUCLEOTIDE SEQUENCE</scope>
</reference>
<dbReference type="SUPFAM" id="SSF82866">
    <property type="entry name" value="Multidrug efflux transporter AcrB transmembrane domain"/>
    <property type="match status" value="1"/>
</dbReference>
<organism evidence="14">
    <name type="scientific">marine metagenome</name>
    <dbReference type="NCBI Taxonomy" id="408172"/>
    <lineage>
        <taxon>unclassified sequences</taxon>
        <taxon>metagenomes</taxon>
        <taxon>ecological metagenomes</taxon>
    </lineage>
</organism>
<dbReference type="Gene3D" id="1.20.1640.10">
    <property type="entry name" value="Multidrug efflux transporter AcrB transmembrane domain"/>
    <property type="match status" value="1"/>
</dbReference>
<evidence type="ECO:0000313" key="14">
    <source>
        <dbReference type="EMBL" id="SUZ49271.1"/>
    </source>
</evidence>
<dbReference type="InterPro" id="IPR054384">
    <property type="entry name" value="SecDF_P1_head"/>
</dbReference>
<dbReference type="InterPro" id="IPR005791">
    <property type="entry name" value="SecD"/>
</dbReference>
<feature type="transmembrane region" description="Helical" evidence="10">
    <location>
        <begin position="352"/>
        <end position="377"/>
    </location>
</feature>
<dbReference type="Gene3D" id="3.30.1360.200">
    <property type="match status" value="1"/>
</dbReference>
<accession>A0A381N3V4</accession>
<proteinExistence type="inferred from homology"/>
<gene>
    <name evidence="14" type="ORF">METZ01_LOCUS2125</name>
</gene>
<keyword evidence="3" id="KW-1003">Cell membrane</keyword>